<dbReference type="SUPFAM" id="SSF48371">
    <property type="entry name" value="ARM repeat"/>
    <property type="match status" value="1"/>
</dbReference>
<dbReference type="InterPro" id="IPR035309">
    <property type="entry name" value="PSME4"/>
</dbReference>
<dbReference type="GO" id="GO:0016504">
    <property type="term" value="F:peptidase activator activity"/>
    <property type="evidence" value="ECO:0000318"/>
    <property type="project" value="GO_Central"/>
</dbReference>
<dbReference type="InParanoid" id="A0A6P9EQB3"/>
<protein>
    <submittedName>
        <fullName evidence="8">Proteasome activator subunit 4-like isoform X2</fullName>
    </submittedName>
</protein>
<dbReference type="RefSeq" id="XP_035549794.1">
    <property type="nucleotide sequence ID" value="XM_035693901.1"/>
</dbReference>
<keyword evidence="2" id="KW-0677">Repeat</keyword>
<dbReference type="InterPro" id="IPR016024">
    <property type="entry name" value="ARM-type_fold"/>
</dbReference>
<feature type="domain" description="Proteasome activator complex subunit 4 C-terminal" evidence="5">
    <location>
        <begin position="1655"/>
        <end position="1739"/>
    </location>
</feature>
<dbReference type="GO" id="GO:0005634">
    <property type="term" value="C:nucleus"/>
    <property type="evidence" value="ECO:0000318"/>
    <property type="project" value="GO_Central"/>
</dbReference>
<evidence type="ECO:0000256" key="3">
    <source>
        <dbReference type="ARBA" id="ARBA00022763"/>
    </source>
</evidence>
<feature type="domain" description="Proteasome activator Blm10 middle HEAT repeats region" evidence="6">
    <location>
        <begin position="309"/>
        <end position="503"/>
    </location>
</feature>
<gene>
    <name evidence="8" type="primary">LOC108994919</name>
</gene>
<dbReference type="InterPro" id="IPR021843">
    <property type="entry name" value="PSME4_C"/>
</dbReference>
<evidence type="ECO:0000259" key="5">
    <source>
        <dbReference type="Pfam" id="PF11919"/>
    </source>
</evidence>
<keyword evidence="4" id="KW-0234">DNA repair</keyword>
<dbReference type="GO" id="GO:0070628">
    <property type="term" value="F:proteasome binding"/>
    <property type="evidence" value="ECO:0000318"/>
    <property type="project" value="GO_Central"/>
</dbReference>
<dbReference type="Proteomes" id="UP000235220">
    <property type="component" value="Chromosome 9"/>
</dbReference>
<evidence type="ECO:0000259" key="6">
    <source>
        <dbReference type="Pfam" id="PF16507"/>
    </source>
</evidence>
<dbReference type="GO" id="GO:0005829">
    <property type="term" value="C:cytosol"/>
    <property type="evidence" value="ECO:0000318"/>
    <property type="project" value="GO_Central"/>
</dbReference>
<evidence type="ECO:0000313" key="8">
    <source>
        <dbReference type="RefSeq" id="XP_035549794.1"/>
    </source>
</evidence>
<dbReference type="Pfam" id="PF11919">
    <property type="entry name" value="PSME4_C"/>
    <property type="match status" value="1"/>
</dbReference>
<name>A0A6P9EQB3_JUGRE</name>
<sequence length="1739" mass="196374">MHLYNAWLPPPVAEQTKREKESFSRLVRTLEDFSQSDDPDSVYSTLTWIPLIKTFIVAESDVALEDVGTLVKIGLEFFEKSQNKLYAQAKWGKILMLLLSRYRKKLSLKIQWRPLYDALIITHFTRNTGPEGPRLKQRHFETITSLVQSCRRFFPPGSASEIWSEFRSLVENPWHNSSLEGSGFLRLFLPTNLDNWDFFSCDRIKQWIDLWDSIPNCHFWNCQWAGVIARVIKNCKFVDWECFLPTLFIKYLNMFEVPVANRSESHPFPLDVPKNIRFLFSNSTVSLVKAIAKSIVYLLKPHSAALAHLEKIINLLEQYYHPSNGGSWTYSLACFLIHLVIQFQKRLKYEQQNINDCGQAELYLGGSERTFFVNMVLNLIDRGQYSKNNDLSATVAAAISILSYVEPSLVLPFVASRYYIALETMTATHQLEIAVKSISFVTRSLLLTSLSPSSIKLVHLGGGNEFIDLLTVSLSNALLGLDANDPPKTLATMKLIASIFSNLDTLDDDVDVLSFMPIRFSQWLDEFLSRLFCLLLYLEPSSVLNEGLYSPATSGTFLCENHSYYYCMLEILLGRLSESLYDQALRKISKFVKTNTLPGSTEEVGLLCCACIHSNQEEGVNKLIEPLLLSVLSSLDDTPLMVFEGEISTASMSIREKPTLSPALETTISYRLKVLSIAISYGGPALLHYKDQFKEAILSSFDSPSWKVNKAGNHLLRSLLKSLTRYYPADQYKCILRRPGATTLDKWISTKYYSNDELTMAPKWHIPSDDEVQFANELLDLHLQSALDDLYRICQASVHSDPGDKKEHLKVLLLRVNSSLQGVLSCLPDFNMPSSNAMVEDPDNASFLIAGAIGSSVGSTELREKAAKIIHAICKYLLEEKADDSILLTLVIHIMDALVNYGNSWYDQWSGEVWDLDSAAIIEPPINFIVLSHSRGKKRPRWDVIDKAYLHSMWRSFKSFYHKFCTSGNFYPSYHVIPLIDDLLKLCLHNYGTIRRLAGKSLLKIFKRWPSIISKCILSLTENLQDPNSPEHAVLGSCAILASKAVFKHLAMDPKSLSSFIFGILSSSHHESLEAQKVINELFVAYNIYYAGVSRSIFRMSDDQIDGTDFANLVSKIVSMGSDSISLHWRYNLMANRVLLLLAMTSRNYLNSSSKMLRDTAGHFLKNLKCKLPQTRILAISALNTLLKESPYKLSMEECPFFSDDFKGKTRSSLEKALTQIFQEDGFFNEALNSLALVHIITDVEGTSSGGNHGSSIFQSQADKSITRFYFEFSASWPRTPCWISFLESNSFHSKFARIFKRLVQECGMSVLLPLKSTLEEFANAKERSKQCVAAEAFAGILHSDVNGTLGAWDSWMMVQLRNIILAQSVESIPEWAACIRYAVGGKGRYGTRIPLLRQQILDCLAQPLPPKVTTTVVAKRYTFLSAALIELSPQKMPVEKASQMLTNIQNASHCVNLETSRNISAPDVHLNGDSQDNVKWMETLFHFIISSLKSGRSSCLLDVIVGLLYPVISLQETSNKDLSTLAKAAFELLEWRIFWEPHLQEAVSVILSSAIDSNWRTRSATLTYLQTFMHRHTFIFSRSEKQKIWRTVEKLLIDIQVEVREHAAAVLADLMKGVDEDQARHFLDRAYNEANALHKKRKKINLNDGQSVASIHGPVLALAASVLSAPYDMPSWLPKHVTLLARFGGEPSPVKSTVTKAVAEFRRTHADTWDIQKNLFTEEQLEVLADTSSSSYFA</sequence>
<proteinExistence type="inferred from homology"/>
<feature type="domain" description="Proteasome activator Blm10 middle HEAT repeats region" evidence="6">
    <location>
        <begin position="520"/>
        <end position="823"/>
    </location>
</feature>
<evidence type="ECO:0000256" key="1">
    <source>
        <dbReference type="ARBA" id="ARBA00005739"/>
    </source>
</evidence>
<dbReference type="PANTHER" id="PTHR32170">
    <property type="entry name" value="PROTEASOME ACTIVATOR COMPLEX SUBUNIT 4"/>
    <property type="match status" value="1"/>
</dbReference>
<dbReference type="GO" id="GO:0006281">
    <property type="term" value="P:DNA repair"/>
    <property type="evidence" value="ECO:0007669"/>
    <property type="project" value="UniProtKB-KW"/>
</dbReference>
<dbReference type="GeneID" id="108994919"/>
<dbReference type="Gene3D" id="1.25.10.10">
    <property type="entry name" value="Leucine-rich Repeat Variant"/>
    <property type="match status" value="1"/>
</dbReference>
<reference evidence="8" key="1">
    <citation type="submission" date="2025-08" db="UniProtKB">
        <authorList>
            <consortium name="RefSeq"/>
        </authorList>
    </citation>
    <scope>IDENTIFICATION</scope>
    <source>
        <tissue evidence="8">Leaves</tissue>
    </source>
</reference>
<evidence type="ECO:0000256" key="2">
    <source>
        <dbReference type="ARBA" id="ARBA00022737"/>
    </source>
</evidence>
<dbReference type="PANTHER" id="PTHR32170:SF3">
    <property type="entry name" value="PROTEASOME ACTIVATOR COMPLEX SUBUNIT 4"/>
    <property type="match status" value="1"/>
</dbReference>
<evidence type="ECO:0000256" key="4">
    <source>
        <dbReference type="ARBA" id="ARBA00023204"/>
    </source>
</evidence>
<keyword evidence="3" id="KW-0227">DNA damage</keyword>
<accession>A0A6P9EQB3</accession>
<dbReference type="GO" id="GO:0010499">
    <property type="term" value="P:proteasomal ubiquitin-independent protein catabolic process"/>
    <property type="evidence" value="ECO:0000318"/>
    <property type="project" value="GO_Central"/>
</dbReference>
<comment type="similarity">
    <text evidence="1">Belongs to the BLM10 family.</text>
</comment>
<organism evidence="7 8">
    <name type="scientific">Juglans regia</name>
    <name type="common">English walnut</name>
    <dbReference type="NCBI Taxonomy" id="51240"/>
    <lineage>
        <taxon>Eukaryota</taxon>
        <taxon>Viridiplantae</taxon>
        <taxon>Streptophyta</taxon>
        <taxon>Embryophyta</taxon>
        <taxon>Tracheophyta</taxon>
        <taxon>Spermatophyta</taxon>
        <taxon>Magnoliopsida</taxon>
        <taxon>eudicotyledons</taxon>
        <taxon>Gunneridae</taxon>
        <taxon>Pentapetalae</taxon>
        <taxon>rosids</taxon>
        <taxon>fabids</taxon>
        <taxon>Fagales</taxon>
        <taxon>Juglandaceae</taxon>
        <taxon>Juglans</taxon>
    </lineage>
</organism>
<keyword evidence="7" id="KW-1185">Reference proteome</keyword>
<dbReference type="InterPro" id="IPR011989">
    <property type="entry name" value="ARM-like"/>
</dbReference>
<dbReference type="Pfam" id="PF16507">
    <property type="entry name" value="HEAT_PSME4_mid"/>
    <property type="match status" value="2"/>
</dbReference>
<dbReference type="InterPro" id="IPR032430">
    <property type="entry name" value="Blm10_mid"/>
</dbReference>
<evidence type="ECO:0000313" key="7">
    <source>
        <dbReference type="Proteomes" id="UP000235220"/>
    </source>
</evidence>